<keyword evidence="2" id="KW-1185">Reference proteome</keyword>
<gene>
    <name evidence="1" type="ORF">DSW25_17470</name>
</gene>
<dbReference type="Proteomes" id="UP000027734">
    <property type="component" value="Unassembled WGS sequence"/>
</dbReference>
<organism evidence="1 2">
    <name type="scientific">Sulfitobacter donghicola DSW-25 = KCTC 12864 = JCM 14565</name>
    <dbReference type="NCBI Taxonomy" id="1300350"/>
    <lineage>
        <taxon>Bacteria</taxon>
        <taxon>Pseudomonadati</taxon>
        <taxon>Pseudomonadota</taxon>
        <taxon>Alphaproteobacteria</taxon>
        <taxon>Rhodobacterales</taxon>
        <taxon>Roseobacteraceae</taxon>
        <taxon>Sulfitobacter</taxon>
    </lineage>
</organism>
<dbReference type="STRING" id="1300350.Z948_2454"/>
<comment type="caution">
    <text evidence="1">The sequence shown here is derived from an EMBL/GenBank/DDBJ whole genome shotgun (WGS) entry which is preliminary data.</text>
</comment>
<dbReference type="EMBL" id="JAMC01000009">
    <property type="protein sequence ID" value="KEJ88113.1"/>
    <property type="molecule type" value="Genomic_DNA"/>
</dbReference>
<accession>A0A073ICQ7</accession>
<proteinExistence type="predicted"/>
<evidence type="ECO:0000313" key="1">
    <source>
        <dbReference type="EMBL" id="KEJ88113.1"/>
    </source>
</evidence>
<name>A0A073ICQ7_9RHOB</name>
<evidence type="ECO:0000313" key="2">
    <source>
        <dbReference type="Proteomes" id="UP000027734"/>
    </source>
</evidence>
<sequence length="40" mass="4314">MAAGAPFVGPIKQEKTALPHIWGRTVQPRFTNDCAAKSAF</sequence>
<dbReference type="AlphaFoldDB" id="A0A073ICQ7"/>
<reference evidence="1 2" key="1">
    <citation type="submission" date="2014-01" db="EMBL/GenBank/DDBJ databases">
        <title>Sulfitobacter donghicola JCM 14565 Genome Sequencing.</title>
        <authorList>
            <person name="Lai Q."/>
            <person name="Hong Z."/>
        </authorList>
    </citation>
    <scope>NUCLEOTIDE SEQUENCE [LARGE SCALE GENOMIC DNA]</scope>
    <source>
        <strain evidence="1 2">JCM 14565</strain>
    </source>
</reference>
<protein>
    <submittedName>
        <fullName evidence="1">Uncharacterized protein</fullName>
    </submittedName>
</protein>